<evidence type="ECO:0000313" key="1">
    <source>
        <dbReference type="EMBL" id="KAJ5092499.1"/>
    </source>
</evidence>
<accession>A0A9W9F2R0</accession>
<gene>
    <name evidence="1" type="ORF">NUU61_007369</name>
</gene>
<keyword evidence="2" id="KW-1185">Reference proteome</keyword>
<reference evidence="1" key="2">
    <citation type="journal article" date="2023" name="IMA Fungus">
        <title>Comparative genomic study of the Penicillium genus elucidates a diverse pangenome and 15 lateral gene transfer events.</title>
        <authorList>
            <person name="Petersen C."/>
            <person name="Sorensen T."/>
            <person name="Nielsen M.R."/>
            <person name="Sondergaard T.E."/>
            <person name="Sorensen J.L."/>
            <person name="Fitzpatrick D.A."/>
            <person name="Frisvad J.C."/>
            <person name="Nielsen K.L."/>
        </authorList>
    </citation>
    <scope>NUCLEOTIDE SEQUENCE</scope>
    <source>
        <strain evidence="1">IBT 34128</strain>
    </source>
</reference>
<dbReference type="AlphaFoldDB" id="A0A9W9F2R0"/>
<name>A0A9W9F2R0_9EURO</name>
<evidence type="ECO:0000313" key="2">
    <source>
        <dbReference type="Proteomes" id="UP001141434"/>
    </source>
</evidence>
<comment type="caution">
    <text evidence="1">The sequence shown here is derived from an EMBL/GenBank/DDBJ whole genome shotgun (WGS) entry which is preliminary data.</text>
</comment>
<dbReference type="Proteomes" id="UP001141434">
    <property type="component" value="Unassembled WGS sequence"/>
</dbReference>
<dbReference type="EMBL" id="JAPMSZ010000009">
    <property type="protein sequence ID" value="KAJ5092499.1"/>
    <property type="molecule type" value="Genomic_DNA"/>
</dbReference>
<dbReference type="RefSeq" id="XP_056510694.1">
    <property type="nucleotide sequence ID" value="XM_056657894.1"/>
</dbReference>
<proteinExistence type="predicted"/>
<dbReference type="GeneID" id="81397063"/>
<reference evidence="1" key="1">
    <citation type="submission" date="2022-11" db="EMBL/GenBank/DDBJ databases">
        <authorList>
            <person name="Petersen C."/>
        </authorList>
    </citation>
    <scope>NUCLEOTIDE SEQUENCE</scope>
    <source>
        <strain evidence="1">IBT 34128</strain>
    </source>
</reference>
<organism evidence="1 2">
    <name type="scientific">Penicillium alfredii</name>
    <dbReference type="NCBI Taxonomy" id="1506179"/>
    <lineage>
        <taxon>Eukaryota</taxon>
        <taxon>Fungi</taxon>
        <taxon>Dikarya</taxon>
        <taxon>Ascomycota</taxon>
        <taxon>Pezizomycotina</taxon>
        <taxon>Eurotiomycetes</taxon>
        <taxon>Eurotiomycetidae</taxon>
        <taxon>Eurotiales</taxon>
        <taxon>Aspergillaceae</taxon>
        <taxon>Penicillium</taxon>
    </lineage>
</organism>
<sequence length="104" mass="11404">MVVDKPPATPPEASSKSRLMLAPGHQHRIENSAHGRPGVRRRNADNVDPVTSTVDALCSVTSLVRTRSVLVLAATQVKTTIRYRRHMAYGHALTRDLVVRGLVD</sequence>
<protein>
    <submittedName>
        <fullName evidence="1">Uncharacterized protein</fullName>
    </submittedName>
</protein>